<protein>
    <recommendedName>
        <fullName evidence="2 5">Basal-body rod modification protein FlgD</fullName>
    </recommendedName>
</protein>
<dbReference type="InterPro" id="IPR025965">
    <property type="entry name" value="FlgD/Vpr_Ig-like"/>
</dbReference>
<dbReference type="AlphaFoldDB" id="A0A6P0CFE0"/>
<evidence type="ECO:0000256" key="5">
    <source>
        <dbReference type="RuleBase" id="RU362076"/>
    </source>
</evidence>
<keyword evidence="7" id="KW-0969">Cilium</keyword>
<dbReference type="Proteomes" id="UP000468591">
    <property type="component" value="Unassembled WGS sequence"/>
</dbReference>
<gene>
    <name evidence="7" type="ORF">GV827_15565</name>
</gene>
<keyword evidence="7" id="KW-0966">Cell projection</keyword>
<dbReference type="InterPro" id="IPR005648">
    <property type="entry name" value="FlgD"/>
</dbReference>
<evidence type="ECO:0000256" key="4">
    <source>
        <dbReference type="ARBA" id="ARBA00024746"/>
    </source>
</evidence>
<evidence type="ECO:0000256" key="3">
    <source>
        <dbReference type="ARBA" id="ARBA00022795"/>
    </source>
</evidence>
<dbReference type="Gene3D" id="2.30.30.910">
    <property type="match status" value="1"/>
</dbReference>
<keyword evidence="3 5" id="KW-1005">Bacterial flagellum biogenesis</keyword>
<dbReference type="Pfam" id="PF13860">
    <property type="entry name" value="FlgD_ig"/>
    <property type="match status" value="1"/>
</dbReference>
<comment type="similarity">
    <text evidence="1 5">Belongs to the FlgD family.</text>
</comment>
<evidence type="ECO:0000256" key="2">
    <source>
        <dbReference type="ARBA" id="ARBA00016013"/>
    </source>
</evidence>
<evidence type="ECO:0000313" key="8">
    <source>
        <dbReference type="Proteomes" id="UP000468591"/>
    </source>
</evidence>
<dbReference type="EMBL" id="JAABNT010000010">
    <property type="protein sequence ID" value="NEK23815.1"/>
    <property type="molecule type" value="Genomic_DNA"/>
</dbReference>
<keyword evidence="8" id="KW-1185">Reference proteome</keyword>
<dbReference type="Gene3D" id="2.60.40.4070">
    <property type="match status" value="1"/>
</dbReference>
<feature type="domain" description="FlgD/Vpr Ig-like" evidence="6">
    <location>
        <begin position="108"/>
        <end position="178"/>
    </location>
</feature>
<reference evidence="7 8" key="1">
    <citation type="submission" date="2020-01" db="EMBL/GenBank/DDBJ databases">
        <title>Sulfitobacter sediminilitoris sp. nov., isolated from a tidal flat.</title>
        <authorList>
            <person name="Park S."/>
            <person name="Yoon J.-H."/>
        </authorList>
    </citation>
    <scope>NUCLEOTIDE SEQUENCE [LARGE SCALE GENOMIC DNA]</scope>
    <source>
        <strain evidence="7 8">JBTF-M27</strain>
    </source>
</reference>
<keyword evidence="7" id="KW-0282">Flagellum</keyword>
<sequence length="223" mass="23921">MLTTPALLNNVNTANQASSNDSLSQLGDDYNKFLTLLTAQISNQDPLAPVDSTQFVAQLAQLSQVEQAVQTNQRIEMLTNQVAGLMNLSGTDLIGRDVKTSSNVVWLEDGGINSTYAVADGAVKVEAKITDPLGRVVRTIQGLSSEPFEEFPLVWDGKDDAGQPQLEGKYTVQLFATDEKGEPIGAEVSRTAEVKEVIFQNGEILFTLTGDEIVSSVTVLSAS</sequence>
<name>A0A6P0CFE0_9RHOB</name>
<evidence type="ECO:0000313" key="7">
    <source>
        <dbReference type="EMBL" id="NEK23815.1"/>
    </source>
</evidence>
<dbReference type="Pfam" id="PF03963">
    <property type="entry name" value="FlgD"/>
    <property type="match status" value="1"/>
</dbReference>
<dbReference type="RefSeq" id="WP_164354739.1">
    <property type="nucleotide sequence ID" value="NZ_JAABNT010000010.1"/>
</dbReference>
<comment type="caution">
    <text evidence="7">The sequence shown here is derived from an EMBL/GenBank/DDBJ whole genome shotgun (WGS) entry which is preliminary data.</text>
</comment>
<comment type="function">
    <text evidence="4 5">Required for flagellar hook formation. May act as a scaffolding protein.</text>
</comment>
<evidence type="ECO:0000256" key="1">
    <source>
        <dbReference type="ARBA" id="ARBA00010577"/>
    </source>
</evidence>
<accession>A0A6P0CFE0</accession>
<proteinExistence type="inferred from homology"/>
<evidence type="ECO:0000259" key="6">
    <source>
        <dbReference type="Pfam" id="PF13860"/>
    </source>
</evidence>
<organism evidence="7 8">
    <name type="scientific">Sulfitobacter sediminilitoris</name>
    <dbReference type="NCBI Taxonomy" id="2698830"/>
    <lineage>
        <taxon>Bacteria</taxon>
        <taxon>Pseudomonadati</taxon>
        <taxon>Pseudomonadota</taxon>
        <taxon>Alphaproteobacteria</taxon>
        <taxon>Rhodobacterales</taxon>
        <taxon>Roseobacteraceae</taxon>
        <taxon>Sulfitobacter</taxon>
    </lineage>
</organism>
<dbReference type="GO" id="GO:0044781">
    <property type="term" value="P:bacterial-type flagellum organization"/>
    <property type="evidence" value="ECO:0007669"/>
    <property type="project" value="UniProtKB-UniRule"/>
</dbReference>